<evidence type="ECO:0000256" key="5">
    <source>
        <dbReference type="ARBA" id="ARBA00022989"/>
    </source>
</evidence>
<feature type="transmembrane region" description="Helical" evidence="8">
    <location>
        <begin position="343"/>
        <end position="363"/>
    </location>
</feature>
<feature type="transmembrane region" description="Helical" evidence="8">
    <location>
        <begin position="161"/>
        <end position="181"/>
    </location>
</feature>
<evidence type="ECO:0000256" key="2">
    <source>
        <dbReference type="ARBA" id="ARBA00010992"/>
    </source>
</evidence>
<organism evidence="10 11">
    <name type="scientific">Arsenicicoccus piscis</name>
    <dbReference type="NCBI Taxonomy" id="673954"/>
    <lineage>
        <taxon>Bacteria</taxon>
        <taxon>Bacillati</taxon>
        <taxon>Actinomycetota</taxon>
        <taxon>Actinomycetes</taxon>
        <taxon>Micrococcales</taxon>
        <taxon>Intrasporangiaceae</taxon>
        <taxon>Arsenicicoccus</taxon>
    </lineage>
</organism>
<feature type="transmembrane region" description="Helical" evidence="8">
    <location>
        <begin position="305"/>
        <end position="331"/>
    </location>
</feature>
<evidence type="ECO:0000313" key="11">
    <source>
        <dbReference type="Proteomes" id="UP001157109"/>
    </source>
</evidence>
<evidence type="ECO:0000259" key="9">
    <source>
        <dbReference type="PROSITE" id="PS50850"/>
    </source>
</evidence>
<keyword evidence="6 8" id="KW-0472">Membrane</keyword>
<feature type="domain" description="Major facilitator superfamily (MFS) profile" evidence="9">
    <location>
        <begin position="31"/>
        <end position="460"/>
    </location>
</feature>
<evidence type="ECO:0000256" key="3">
    <source>
        <dbReference type="ARBA" id="ARBA00022448"/>
    </source>
</evidence>
<dbReference type="Proteomes" id="UP001157109">
    <property type="component" value="Unassembled WGS sequence"/>
</dbReference>
<keyword evidence="11" id="KW-1185">Reference proteome</keyword>
<evidence type="ECO:0000256" key="1">
    <source>
        <dbReference type="ARBA" id="ARBA00004651"/>
    </source>
</evidence>
<dbReference type="RefSeq" id="WP_241445056.1">
    <property type="nucleotide sequence ID" value="NZ_BSUJ01000001.1"/>
</dbReference>
<evidence type="ECO:0000256" key="4">
    <source>
        <dbReference type="ARBA" id="ARBA00022692"/>
    </source>
</evidence>
<feature type="transmembrane region" description="Helical" evidence="8">
    <location>
        <begin position="369"/>
        <end position="392"/>
    </location>
</feature>
<evidence type="ECO:0000313" key="10">
    <source>
        <dbReference type="EMBL" id="GMA20056.1"/>
    </source>
</evidence>
<dbReference type="PROSITE" id="PS00217">
    <property type="entry name" value="SUGAR_TRANSPORT_2"/>
    <property type="match status" value="1"/>
</dbReference>
<dbReference type="InterPro" id="IPR050814">
    <property type="entry name" value="Myo-inositol_Transporter"/>
</dbReference>
<comment type="caution">
    <text evidence="10">The sequence shown here is derived from an EMBL/GenBank/DDBJ whole genome shotgun (WGS) entry which is preliminary data.</text>
</comment>
<feature type="transmembrane region" description="Helical" evidence="8">
    <location>
        <begin position="431"/>
        <end position="453"/>
    </location>
</feature>
<dbReference type="PANTHER" id="PTHR48020:SF12">
    <property type="entry name" value="PROTON MYO-INOSITOL COTRANSPORTER"/>
    <property type="match status" value="1"/>
</dbReference>
<dbReference type="EMBL" id="BSUJ01000001">
    <property type="protein sequence ID" value="GMA20056.1"/>
    <property type="molecule type" value="Genomic_DNA"/>
</dbReference>
<dbReference type="NCBIfam" id="TIGR00879">
    <property type="entry name" value="SP"/>
    <property type="match status" value="1"/>
</dbReference>
<dbReference type="InterPro" id="IPR020846">
    <property type="entry name" value="MFS_dom"/>
</dbReference>
<sequence>MSHGAPAPGLNTGVTLPPLEAGPHQRRLDLIAIVATFGGLLFGYDTGVINGALEPMKADLGLNTVTEGLVTATLLLGAALGAVVGGRMNDAIGRKKTLTIVAVLFFVGTLGGVFAPNLMVMLPARVILGFAVGAASVTVPVYLAELAPTERRGTLSGRNELAIVVGQMLAFIINAIIANLWGHHEGVWRYMLAVAAVPAAALFVGMLRMPESPRWLISQGRHDDALDVLREVRSENRAKAEMAEVEQLAQEEAESNVGGWSDLAVPWIARIVMIGCALAAAQQLTGINSIMYYGTELLKDAGFSASAAIIANIANGVLAVAGSALCLFVMIDRMRRRDLIIRGFIATTTVHGLIVITALLMPASTSRAWVILVLCVTFVFFMQLALNVPVWVCLSELFPLRLRGFGMGLSIMVMWLVNAALTFAFPSIVAFAGLAGIFGLFFVVGLIAIAFLWKFLPNTSGRSLEQLEESFASGNFS</sequence>
<dbReference type="Pfam" id="PF00083">
    <property type="entry name" value="Sugar_tr"/>
    <property type="match status" value="1"/>
</dbReference>
<comment type="subcellular location">
    <subcellularLocation>
        <location evidence="1">Cell membrane</location>
        <topology evidence="1">Multi-pass membrane protein</topology>
    </subcellularLocation>
</comment>
<dbReference type="PANTHER" id="PTHR48020">
    <property type="entry name" value="PROTON MYO-INOSITOL COTRANSPORTER"/>
    <property type="match status" value="1"/>
</dbReference>
<feature type="transmembrane region" description="Helical" evidence="8">
    <location>
        <begin position="98"/>
        <end position="120"/>
    </location>
</feature>
<dbReference type="InterPro" id="IPR005829">
    <property type="entry name" value="Sugar_transporter_CS"/>
</dbReference>
<dbReference type="InterPro" id="IPR003663">
    <property type="entry name" value="Sugar/inositol_transpt"/>
</dbReference>
<keyword evidence="3 7" id="KW-0813">Transport</keyword>
<dbReference type="InterPro" id="IPR005828">
    <property type="entry name" value="MFS_sugar_transport-like"/>
</dbReference>
<dbReference type="PRINTS" id="PR00171">
    <property type="entry name" value="SUGRTRNSPORT"/>
</dbReference>
<accession>A0ABQ6HNW8</accession>
<feature type="transmembrane region" description="Helical" evidence="8">
    <location>
        <begin position="126"/>
        <end position="149"/>
    </location>
</feature>
<feature type="transmembrane region" description="Helical" evidence="8">
    <location>
        <begin position="30"/>
        <end position="49"/>
    </location>
</feature>
<name>A0ABQ6HNW8_9MICO</name>
<keyword evidence="4 8" id="KW-0812">Transmembrane</keyword>
<feature type="transmembrane region" description="Helical" evidence="8">
    <location>
        <begin position="187"/>
        <end position="207"/>
    </location>
</feature>
<evidence type="ECO:0000256" key="8">
    <source>
        <dbReference type="SAM" id="Phobius"/>
    </source>
</evidence>
<dbReference type="SUPFAM" id="SSF103473">
    <property type="entry name" value="MFS general substrate transporter"/>
    <property type="match status" value="1"/>
</dbReference>
<comment type="similarity">
    <text evidence="2 7">Belongs to the major facilitator superfamily. Sugar transporter (TC 2.A.1.1) family.</text>
</comment>
<proteinExistence type="inferred from homology"/>
<keyword evidence="5 8" id="KW-1133">Transmembrane helix</keyword>
<dbReference type="InterPro" id="IPR036259">
    <property type="entry name" value="MFS_trans_sf"/>
</dbReference>
<evidence type="ECO:0000256" key="7">
    <source>
        <dbReference type="RuleBase" id="RU003346"/>
    </source>
</evidence>
<feature type="transmembrane region" description="Helical" evidence="8">
    <location>
        <begin position="271"/>
        <end position="293"/>
    </location>
</feature>
<dbReference type="Gene3D" id="1.20.1250.20">
    <property type="entry name" value="MFS general substrate transporter like domains"/>
    <property type="match status" value="1"/>
</dbReference>
<reference evidence="11" key="1">
    <citation type="journal article" date="2019" name="Int. J. Syst. Evol. Microbiol.">
        <title>The Global Catalogue of Microorganisms (GCM) 10K type strain sequencing project: providing services to taxonomists for standard genome sequencing and annotation.</title>
        <authorList>
            <consortium name="The Broad Institute Genomics Platform"/>
            <consortium name="The Broad Institute Genome Sequencing Center for Infectious Disease"/>
            <person name="Wu L."/>
            <person name="Ma J."/>
        </authorList>
    </citation>
    <scope>NUCLEOTIDE SEQUENCE [LARGE SCALE GENOMIC DNA]</scope>
    <source>
        <strain evidence="11">NBRC 105830</strain>
    </source>
</reference>
<feature type="transmembrane region" description="Helical" evidence="8">
    <location>
        <begin position="404"/>
        <end position="425"/>
    </location>
</feature>
<protein>
    <submittedName>
        <fullName evidence="10">MFS transporter</fullName>
    </submittedName>
</protein>
<feature type="transmembrane region" description="Helical" evidence="8">
    <location>
        <begin position="69"/>
        <end position="86"/>
    </location>
</feature>
<dbReference type="PROSITE" id="PS50850">
    <property type="entry name" value="MFS"/>
    <property type="match status" value="1"/>
</dbReference>
<gene>
    <name evidence="10" type="ORF">GCM10025862_20770</name>
</gene>
<evidence type="ECO:0000256" key="6">
    <source>
        <dbReference type="ARBA" id="ARBA00023136"/>
    </source>
</evidence>